<evidence type="ECO:0000313" key="11">
    <source>
        <dbReference type="Proteomes" id="UP000037269"/>
    </source>
</evidence>
<dbReference type="GO" id="GO:0006526">
    <property type="term" value="P:L-arginine biosynthetic process"/>
    <property type="evidence" value="ECO:0007669"/>
    <property type="project" value="UniProtKB-UniRule"/>
</dbReference>
<evidence type="ECO:0000256" key="2">
    <source>
        <dbReference type="ARBA" id="ARBA00022571"/>
    </source>
</evidence>
<dbReference type="Gene3D" id="3.40.50.720">
    <property type="entry name" value="NAD(P)-binding Rossmann-like Domain"/>
    <property type="match status" value="1"/>
</dbReference>
<dbReference type="CDD" id="cd17895">
    <property type="entry name" value="AGPR_1_N"/>
    <property type="match status" value="1"/>
</dbReference>
<keyword evidence="2 7" id="KW-0055">Arginine biosynthesis</keyword>
<keyword evidence="7" id="KW-0963">Cytoplasm</keyword>
<keyword evidence="4 7" id="KW-0521">NADP</keyword>
<proteinExistence type="inferred from homology"/>
<dbReference type="PANTHER" id="PTHR32338">
    <property type="entry name" value="N-ACETYL-GAMMA-GLUTAMYL-PHOSPHATE REDUCTASE, CHLOROPLASTIC-RELATED-RELATED"/>
    <property type="match status" value="1"/>
</dbReference>
<dbReference type="GO" id="GO:0051287">
    <property type="term" value="F:NAD binding"/>
    <property type="evidence" value="ECO:0007669"/>
    <property type="project" value="InterPro"/>
</dbReference>
<organism evidence="10 11">
    <name type="scientific">Aneurinibacillus migulanus</name>
    <name type="common">Bacillus migulanus</name>
    <dbReference type="NCBI Taxonomy" id="47500"/>
    <lineage>
        <taxon>Bacteria</taxon>
        <taxon>Bacillati</taxon>
        <taxon>Bacillota</taxon>
        <taxon>Bacilli</taxon>
        <taxon>Bacillales</taxon>
        <taxon>Paenibacillaceae</taxon>
        <taxon>Aneurinibacillus group</taxon>
        <taxon>Aneurinibacillus</taxon>
    </lineage>
</organism>
<comment type="subcellular location">
    <subcellularLocation>
        <location evidence="7">Cytoplasm</location>
    </subcellularLocation>
</comment>
<dbReference type="InterPro" id="IPR058924">
    <property type="entry name" value="AGPR_dimerisation_dom"/>
</dbReference>
<evidence type="ECO:0000259" key="9">
    <source>
        <dbReference type="SMART" id="SM00859"/>
    </source>
</evidence>
<dbReference type="RefSeq" id="WP_043067690.1">
    <property type="nucleotide sequence ID" value="NZ_BJOA01000134.1"/>
</dbReference>
<dbReference type="InterPro" id="IPR000534">
    <property type="entry name" value="Semialdehyde_DH_NAD-bd"/>
</dbReference>
<dbReference type="GeneID" id="42304218"/>
<dbReference type="Pfam" id="PF22698">
    <property type="entry name" value="Semialdhyde_dhC_1"/>
    <property type="match status" value="1"/>
</dbReference>
<dbReference type="InterPro" id="IPR000706">
    <property type="entry name" value="AGPR_type-1"/>
</dbReference>
<dbReference type="InterPro" id="IPR050085">
    <property type="entry name" value="AGPR"/>
</dbReference>
<dbReference type="Proteomes" id="UP000037269">
    <property type="component" value="Unassembled WGS sequence"/>
</dbReference>
<dbReference type="Pfam" id="PF01118">
    <property type="entry name" value="Semialdhyde_dh"/>
    <property type="match status" value="1"/>
</dbReference>
<dbReference type="HAMAP" id="MF_00150">
    <property type="entry name" value="ArgC_type1"/>
    <property type="match status" value="1"/>
</dbReference>
<accession>A0A0D1XJM9</accession>
<protein>
    <recommendedName>
        <fullName evidence="7">N-acetyl-gamma-glutamyl-phosphate reductase</fullName>
        <shortName evidence="7">AGPR</shortName>
        <ecNumber evidence="7">1.2.1.38</ecNumber>
    </recommendedName>
    <alternativeName>
        <fullName evidence="7">N-acetyl-glutamate semialdehyde dehydrogenase</fullName>
        <shortName evidence="7">NAGSA dehydrogenase</shortName>
    </alternativeName>
</protein>
<dbReference type="EC" id="1.2.1.38" evidence="7"/>
<dbReference type="PATRIC" id="fig|47500.8.peg.3004"/>
<keyword evidence="5 7" id="KW-0560">Oxidoreductase</keyword>
<dbReference type="Gene3D" id="3.30.360.10">
    <property type="entry name" value="Dihydrodipicolinate Reductase, domain 2"/>
    <property type="match status" value="1"/>
</dbReference>
<comment type="pathway">
    <text evidence="1 7">Amino-acid biosynthesis; L-arginine biosynthesis; N(2)-acetyl-L-ornithine from L-glutamate: step 3/4.</text>
</comment>
<dbReference type="SUPFAM" id="SSF51735">
    <property type="entry name" value="NAD(P)-binding Rossmann-fold domains"/>
    <property type="match status" value="1"/>
</dbReference>
<sequence length="349" mass="37955">MEDQDVNISIIGATGYSGVELVRLLLTHPEANIAAVYSNSQTGKTMQEVYPHLTHIFTDDLAEIDCARIQKEADVVFIATPSGVSGKLVPQLLDGKLKVIDVSGDFRLATPDLYKQWYGKETAGQEYIDQAIYGLSEWNAEAIKETNLLANPGCYPTATLLSLLPLLQENLIDGKSIIVDAKSGVTGAGRGASLGTHFCEVNESISAYKVGKHQHTPEIEQTLTQFTGQGVLLSFTPHLVPMNRGILTTSYAALKDDVTAENIAEAYVKAYEGKPFVRLRPGAYPKTKEVYGSNYCDIAWHVDERTGRVIILAVIDNVVKGAAGQAVQNMNLMFGLPEMTGLTFTPVYP</sequence>
<comment type="function">
    <text evidence="7">Catalyzes the NADPH-dependent reduction of N-acetyl-5-glutamyl phosphate to yield N-acetyl-L-glutamate 5-semialdehyde.</text>
</comment>
<comment type="similarity">
    <text evidence="7">Belongs to the NAGSA dehydrogenase family. Type 1 subfamily.</text>
</comment>
<dbReference type="GO" id="GO:0005737">
    <property type="term" value="C:cytoplasm"/>
    <property type="evidence" value="ECO:0007669"/>
    <property type="project" value="UniProtKB-SubCell"/>
</dbReference>
<feature type="active site" evidence="7 8">
    <location>
        <position position="154"/>
    </location>
</feature>
<evidence type="ECO:0000256" key="4">
    <source>
        <dbReference type="ARBA" id="ARBA00022857"/>
    </source>
</evidence>
<feature type="domain" description="Semialdehyde dehydrogenase NAD-binding" evidence="9">
    <location>
        <begin position="7"/>
        <end position="146"/>
    </location>
</feature>
<dbReference type="InterPro" id="IPR023013">
    <property type="entry name" value="AGPR_AS"/>
</dbReference>
<dbReference type="SMART" id="SM00859">
    <property type="entry name" value="Semialdhyde_dh"/>
    <property type="match status" value="1"/>
</dbReference>
<evidence type="ECO:0000256" key="1">
    <source>
        <dbReference type="ARBA" id="ARBA00004862"/>
    </source>
</evidence>
<evidence type="ECO:0000313" key="10">
    <source>
        <dbReference type="EMBL" id="KON94647.1"/>
    </source>
</evidence>
<dbReference type="InterPro" id="IPR036291">
    <property type="entry name" value="NAD(P)-bd_dom_sf"/>
</dbReference>
<dbReference type="PANTHER" id="PTHR32338:SF10">
    <property type="entry name" value="N-ACETYL-GAMMA-GLUTAMYL-PHOSPHATE REDUCTASE, CHLOROPLASTIC-RELATED"/>
    <property type="match status" value="1"/>
</dbReference>
<evidence type="ECO:0000256" key="7">
    <source>
        <dbReference type="HAMAP-Rule" id="MF_00150"/>
    </source>
</evidence>
<dbReference type="SUPFAM" id="SSF55347">
    <property type="entry name" value="Glyceraldehyde-3-phosphate dehydrogenase-like, C-terminal domain"/>
    <property type="match status" value="1"/>
</dbReference>
<gene>
    <name evidence="7 10" type="primary">argC</name>
    <name evidence="10" type="ORF">AF333_03210</name>
</gene>
<comment type="catalytic activity">
    <reaction evidence="6 7">
        <text>N-acetyl-L-glutamate 5-semialdehyde + phosphate + NADP(+) = N-acetyl-L-glutamyl 5-phosphate + NADPH + H(+)</text>
        <dbReference type="Rhea" id="RHEA:21588"/>
        <dbReference type="ChEBI" id="CHEBI:15378"/>
        <dbReference type="ChEBI" id="CHEBI:29123"/>
        <dbReference type="ChEBI" id="CHEBI:43474"/>
        <dbReference type="ChEBI" id="CHEBI:57783"/>
        <dbReference type="ChEBI" id="CHEBI:57936"/>
        <dbReference type="ChEBI" id="CHEBI:58349"/>
        <dbReference type="EC" id="1.2.1.38"/>
    </reaction>
</comment>
<dbReference type="NCBIfam" id="TIGR01850">
    <property type="entry name" value="argC"/>
    <property type="match status" value="1"/>
</dbReference>
<evidence type="ECO:0000256" key="8">
    <source>
        <dbReference type="PROSITE-ProRule" id="PRU10010"/>
    </source>
</evidence>
<name>A0A0D1XJM9_ANEMI</name>
<reference evidence="10 11" key="1">
    <citation type="submission" date="2015-07" db="EMBL/GenBank/DDBJ databases">
        <title>Fjat-14205 dsm 2895.</title>
        <authorList>
            <person name="Liu B."/>
            <person name="Wang J."/>
            <person name="Zhu Y."/>
            <person name="Liu G."/>
            <person name="Chen Q."/>
            <person name="Chen Z."/>
            <person name="Lan J."/>
            <person name="Che J."/>
            <person name="Ge C."/>
            <person name="Shi H."/>
            <person name="Pan Z."/>
            <person name="Liu X."/>
        </authorList>
    </citation>
    <scope>NUCLEOTIDE SEQUENCE [LARGE SCALE GENOMIC DNA]</scope>
    <source>
        <strain evidence="10 11">DSM 2895</strain>
    </source>
</reference>
<keyword evidence="11" id="KW-1185">Reference proteome</keyword>
<comment type="caution">
    <text evidence="10">The sequence shown here is derived from an EMBL/GenBank/DDBJ whole genome shotgun (WGS) entry which is preliminary data.</text>
</comment>
<evidence type="ECO:0000256" key="6">
    <source>
        <dbReference type="ARBA" id="ARBA00050557"/>
    </source>
</evidence>
<dbReference type="PROSITE" id="PS01224">
    <property type="entry name" value="ARGC"/>
    <property type="match status" value="1"/>
</dbReference>
<dbReference type="STRING" id="47500.AF333_03210"/>
<dbReference type="GO" id="GO:0003942">
    <property type="term" value="F:N-acetyl-gamma-glutamyl-phosphate reductase activity"/>
    <property type="evidence" value="ECO:0007669"/>
    <property type="project" value="UniProtKB-UniRule"/>
</dbReference>
<dbReference type="FunFam" id="3.30.360.10:FF:000014">
    <property type="entry name" value="N-acetyl-gamma-glutamyl-phosphate reductase"/>
    <property type="match status" value="1"/>
</dbReference>
<evidence type="ECO:0000256" key="5">
    <source>
        <dbReference type="ARBA" id="ARBA00023002"/>
    </source>
</evidence>
<dbReference type="OrthoDB" id="9801289at2"/>
<dbReference type="AlphaFoldDB" id="A0A0D1XJM9"/>
<evidence type="ECO:0000256" key="3">
    <source>
        <dbReference type="ARBA" id="ARBA00022605"/>
    </source>
</evidence>
<dbReference type="CDD" id="cd23934">
    <property type="entry name" value="AGPR_1_C"/>
    <property type="match status" value="1"/>
</dbReference>
<dbReference type="EMBL" id="LGUG01000004">
    <property type="protein sequence ID" value="KON94647.1"/>
    <property type="molecule type" value="Genomic_DNA"/>
</dbReference>
<keyword evidence="3 7" id="KW-0028">Amino-acid biosynthesis</keyword>
<dbReference type="GO" id="GO:0070401">
    <property type="term" value="F:NADP+ binding"/>
    <property type="evidence" value="ECO:0007669"/>
    <property type="project" value="InterPro"/>
</dbReference>
<dbReference type="UniPathway" id="UPA00068">
    <property type="reaction ID" value="UER00108"/>
</dbReference>